<sequence length="161" mass="18505">MNNYKQAAIRNGSARTQLIFTKVKNMLDDMREEIQLNGGVYPYNGGKISKNEVCRRAGIGKTTIFSDKQRELNSHVDAWLDQFLPKKNYNSQRKSKTELAAQWKSKFLALSESHHVTELDLQALRSDYDKILEKNVALQCKLDALMESLKSQKVKIIFPIK</sequence>
<dbReference type="KEGG" id="pum:HGP31_25930"/>
<evidence type="ECO:0000313" key="2">
    <source>
        <dbReference type="Proteomes" id="UP000501367"/>
    </source>
</evidence>
<dbReference type="GeneID" id="72197067"/>
<proteinExistence type="predicted"/>
<dbReference type="AlphaFoldDB" id="A0AAE7DGJ9"/>
<accession>A0AAE7DGJ9</accession>
<gene>
    <name evidence="1" type="ORF">HGP31_25930</name>
</gene>
<evidence type="ECO:0000313" key="1">
    <source>
        <dbReference type="EMBL" id="QJC81568.1"/>
    </source>
</evidence>
<name>A0AAE7DGJ9_9PSED</name>
<protein>
    <submittedName>
        <fullName evidence="1">Uncharacterized protein</fullName>
    </submittedName>
</protein>
<organism evidence="1 2">
    <name type="scientific">Pseudomonas umsongensis</name>
    <dbReference type="NCBI Taxonomy" id="198618"/>
    <lineage>
        <taxon>Bacteria</taxon>
        <taxon>Pseudomonadati</taxon>
        <taxon>Pseudomonadota</taxon>
        <taxon>Gammaproteobacteria</taxon>
        <taxon>Pseudomonadales</taxon>
        <taxon>Pseudomonadaceae</taxon>
        <taxon>Pseudomonas</taxon>
    </lineage>
</organism>
<dbReference type="EMBL" id="CP051487">
    <property type="protein sequence ID" value="QJC81568.1"/>
    <property type="molecule type" value="Genomic_DNA"/>
</dbReference>
<reference evidence="1 2" key="1">
    <citation type="submission" date="2020-04" db="EMBL/GenBank/DDBJ databases">
        <authorList>
            <person name="Yao Y."/>
            <person name="He Z."/>
        </authorList>
    </citation>
    <scope>NUCLEOTIDE SEQUENCE [LARGE SCALE GENOMIC DNA]</scope>
    <source>
        <strain evidence="1 2">CY-1</strain>
    </source>
</reference>
<dbReference type="Proteomes" id="UP000501367">
    <property type="component" value="Chromosome"/>
</dbReference>
<dbReference type="RefSeq" id="WP_168758925.1">
    <property type="nucleotide sequence ID" value="NZ_CP051487.1"/>
</dbReference>